<keyword evidence="3 6" id="KW-1133">Transmembrane helix</keyword>
<dbReference type="InterPro" id="IPR049326">
    <property type="entry name" value="Rhodopsin_dom_fungi"/>
</dbReference>
<dbReference type="OrthoDB" id="444631at2759"/>
<evidence type="ECO:0000256" key="4">
    <source>
        <dbReference type="ARBA" id="ARBA00023136"/>
    </source>
</evidence>
<dbReference type="Pfam" id="PF20684">
    <property type="entry name" value="Fung_rhodopsin"/>
    <property type="match status" value="1"/>
</dbReference>
<organism evidence="8 9">
    <name type="scientific">Pestalotiopsis fici (strain W106-1 / CGMCC3.15140)</name>
    <dbReference type="NCBI Taxonomy" id="1229662"/>
    <lineage>
        <taxon>Eukaryota</taxon>
        <taxon>Fungi</taxon>
        <taxon>Dikarya</taxon>
        <taxon>Ascomycota</taxon>
        <taxon>Pezizomycotina</taxon>
        <taxon>Sordariomycetes</taxon>
        <taxon>Xylariomycetidae</taxon>
        <taxon>Amphisphaeriales</taxon>
        <taxon>Sporocadaceae</taxon>
        <taxon>Pestalotiopsis</taxon>
    </lineage>
</organism>
<dbReference type="PANTHER" id="PTHR33048:SF47">
    <property type="entry name" value="INTEGRAL MEMBRANE PROTEIN-RELATED"/>
    <property type="match status" value="1"/>
</dbReference>
<dbReference type="GO" id="GO:0016020">
    <property type="term" value="C:membrane"/>
    <property type="evidence" value="ECO:0007669"/>
    <property type="project" value="UniProtKB-SubCell"/>
</dbReference>
<feature type="transmembrane region" description="Helical" evidence="6">
    <location>
        <begin position="42"/>
        <end position="61"/>
    </location>
</feature>
<evidence type="ECO:0000256" key="3">
    <source>
        <dbReference type="ARBA" id="ARBA00022989"/>
    </source>
</evidence>
<evidence type="ECO:0000256" key="6">
    <source>
        <dbReference type="SAM" id="Phobius"/>
    </source>
</evidence>
<evidence type="ECO:0000313" key="9">
    <source>
        <dbReference type="Proteomes" id="UP000030651"/>
    </source>
</evidence>
<dbReference type="HOGENOM" id="CLU_1349339_0_0_1"/>
<sequence>MNIPTLTIEKAGVWTGVAVSALTLLGRLFARFRGMHRLYWDDVSVIAAFILVVITGALWQWGAPAMYYVLNVQAGLELYDQTRFFPDMKRWLLVSLIVELFFYTSLLLIKLAFILFFKRLGQRIKFFKWIWWPVLVVTLGSYFGSVGNVDYKCLIAPVETILQECNTASSIGFVVTTLKANCALDIFTDFLSKNYPPYTFPVL</sequence>
<reference evidence="9" key="1">
    <citation type="journal article" date="2015" name="BMC Genomics">
        <title>Genomic and transcriptomic analysis of the endophytic fungus Pestalotiopsis fici reveals its lifestyle and high potential for synthesis of natural products.</title>
        <authorList>
            <person name="Wang X."/>
            <person name="Zhang X."/>
            <person name="Liu L."/>
            <person name="Xiang M."/>
            <person name="Wang W."/>
            <person name="Sun X."/>
            <person name="Che Y."/>
            <person name="Guo L."/>
            <person name="Liu G."/>
            <person name="Guo L."/>
            <person name="Wang C."/>
            <person name="Yin W.B."/>
            <person name="Stadler M."/>
            <person name="Zhang X."/>
            <person name="Liu X."/>
        </authorList>
    </citation>
    <scope>NUCLEOTIDE SEQUENCE [LARGE SCALE GENOMIC DNA]</scope>
    <source>
        <strain evidence="9">W106-1 / CGMCC3.15140</strain>
    </source>
</reference>
<feature type="transmembrane region" description="Helical" evidence="6">
    <location>
        <begin position="129"/>
        <end position="147"/>
    </location>
</feature>
<dbReference type="Proteomes" id="UP000030651">
    <property type="component" value="Unassembled WGS sequence"/>
</dbReference>
<name>W3XKI8_PESFW</name>
<dbReference type="InterPro" id="IPR052337">
    <property type="entry name" value="SAT4-like"/>
</dbReference>
<dbReference type="EMBL" id="KI912110">
    <property type="protein sequence ID" value="ETS85982.1"/>
    <property type="molecule type" value="Genomic_DNA"/>
</dbReference>
<evidence type="ECO:0000313" key="8">
    <source>
        <dbReference type="EMBL" id="ETS85982.1"/>
    </source>
</evidence>
<dbReference type="PANTHER" id="PTHR33048">
    <property type="entry name" value="PTH11-LIKE INTEGRAL MEMBRANE PROTEIN (AFU_ORTHOLOGUE AFUA_5G11245)"/>
    <property type="match status" value="1"/>
</dbReference>
<feature type="transmembrane region" description="Helical" evidence="6">
    <location>
        <begin position="12"/>
        <end position="30"/>
    </location>
</feature>
<protein>
    <recommendedName>
        <fullName evidence="7">Rhodopsin domain-containing protein</fullName>
    </recommendedName>
</protein>
<comment type="similarity">
    <text evidence="5">Belongs to the SAT4 family.</text>
</comment>
<accession>W3XKI8</accession>
<feature type="transmembrane region" description="Helical" evidence="6">
    <location>
        <begin position="91"/>
        <end position="117"/>
    </location>
</feature>
<dbReference type="AlphaFoldDB" id="W3XKI8"/>
<dbReference type="eggNOG" id="ENOG502SSB8">
    <property type="taxonomic scope" value="Eukaryota"/>
</dbReference>
<evidence type="ECO:0000256" key="5">
    <source>
        <dbReference type="ARBA" id="ARBA00038359"/>
    </source>
</evidence>
<keyword evidence="2 6" id="KW-0812">Transmembrane</keyword>
<dbReference type="OMA" id="YIAPMTI"/>
<dbReference type="RefSeq" id="XP_007830779.1">
    <property type="nucleotide sequence ID" value="XM_007832588.1"/>
</dbReference>
<keyword evidence="4 6" id="KW-0472">Membrane</keyword>
<evidence type="ECO:0000256" key="1">
    <source>
        <dbReference type="ARBA" id="ARBA00004141"/>
    </source>
</evidence>
<evidence type="ECO:0000256" key="2">
    <source>
        <dbReference type="ARBA" id="ARBA00022692"/>
    </source>
</evidence>
<dbReference type="InParanoid" id="W3XKI8"/>
<dbReference type="KEGG" id="pfy:PFICI_04007"/>
<dbReference type="GeneID" id="19269020"/>
<feature type="domain" description="Rhodopsin" evidence="7">
    <location>
        <begin position="27"/>
        <end position="191"/>
    </location>
</feature>
<comment type="subcellular location">
    <subcellularLocation>
        <location evidence="1">Membrane</location>
        <topology evidence="1">Multi-pass membrane protein</topology>
    </subcellularLocation>
</comment>
<gene>
    <name evidence="8" type="ORF">PFICI_04007</name>
</gene>
<proteinExistence type="inferred from homology"/>
<keyword evidence="9" id="KW-1185">Reference proteome</keyword>
<evidence type="ECO:0000259" key="7">
    <source>
        <dbReference type="Pfam" id="PF20684"/>
    </source>
</evidence>